<dbReference type="NCBIfam" id="NF046065">
    <property type="entry name" value="MtxRegRemB"/>
    <property type="match status" value="1"/>
</dbReference>
<sequence length="87" mass="9870">MYVSIGHESVVKASELILIMDFNTYADSELNQQWKLTPAAEDTQYDNESHKSVVITTTGLYFSPLSSATLQKRLKFTHQNKLNDIFG</sequence>
<organism evidence="1 2">
    <name type="scientific">Peribacillus faecalis</name>
    <dbReference type="NCBI Taxonomy" id="2772559"/>
    <lineage>
        <taxon>Bacteria</taxon>
        <taxon>Bacillati</taxon>
        <taxon>Bacillota</taxon>
        <taxon>Bacilli</taxon>
        <taxon>Bacillales</taxon>
        <taxon>Bacillaceae</taxon>
        <taxon>Peribacillus</taxon>
    </lineage>
</organism>
<accession>A0A927D1H8</accession>
<reference evidence="1" key="1">
    <citation type="submission" date="2020-09" db="EMBL/GenBank/DDBJ databases">
        <title>Bacillus faecalis sp. nov., a moderately halophilic bacterium isolated from cow faeces.</title>
        <authorList>
            <person name="Jiang L."/>
            <person name="Lee J."/>
        </authorList>
    </citation>
    <scope>NUCLEOTIDE SEQUENCE</scope>
    <source>
        <strain evidence="1">AGMB 02131</strain>
    </source>
</reference>
<evidence type="ECO:0000313" key="1">
    <source>
        <dbReference type="EMBL" id="MBD3109319.1"/>
    </source>
</evidence>
<dbReference type="Proteomes" id="UP000602076">
    <property type="component" value="Unassembled WGS sequence"/>
</dbReference>
<name>A0A927D1H8_9BACI</name>
<protein>
    <submittedName>
        <fullName evidence="1">DUF370 domain-containing protein</fullName>
    </submittedName>
</protein>
<dbReference type="RefSeq" id="WP_190998858.1">
    <property type="nucleotide sequence ID" value="NZ_JACXSI010000033.1"/>
</dbReference>
<keyword evidence="2" id="KW-1185">Reference proteome</keyword>
<comment type="caution">
    <text evidence="1">The sequence shown here is derived from an EMBL/GenBank/DDBJ whole genome shotgun (WGS) entry which is preliminary data.</text>
</comment>
<dbReference type="EMBL" id="JACXSI010000033">
    <property type="protein sequence ID" value="MBD3109319.1"/>
    <property type="molecule type" value="Genomic_DNA"/>
</dbReference>
<dbReference type="AlphaFoldDB" id="A0A927D1H8"/>
<evidence type="ECO:0000313" key="2">
    <source>
        <dbReference type="Proteomes" id="UP000602076"/>
    </source>
</evidence>
<gene>
    <name evidence="1" type="ORF">IEO70_13290</name>
</gene>
<proteinExistence type="predicted"/>